<evidence type="ECO:0000313" key="1">
    <source>
        <dbReference type="EMBL" id="VDP58157.1"/>
    </source>
</evidence>
<dbReference type="EMBL" id="UZAI01022538">
    <property type="protein sequence ID" value="VDP58157.1"/>
    <property type="molecule type" value="Genomic_DNA"/>
</dbReference>
<dbReference type="InterPro" id="IPR036770">
    <property type="entry name" value="Ankyrin_rpt-contain_sf"/>
</dbReference>
<gene>
    <name evidence="1" type="ORF">SMRZ_LOCUS26085</name>
</gene>
<organism evidence="1 2">
    <name type="scientific">Schistosoma margrebowiei</name>
    <dbReference type="NCBI Taxonomy" id="48269"/>
    <lineage>
        <taxon>Eukaryota</taxon>
        <taxon>Metazoa</taxon>
        <taxon>Spiralia</taxon>
        <taxon>Lophotrochozoa</taxon>
        <taxon>Platyhelminthes</taxon>
        <taxon>Trematoda</taxon>
        <taxon>Digenea</taxon>
        <taxon>Strigeidida</taxon>
        <taxon>Schistosomatoidea</taxon>
        <taxon>Schistosomatidae</taxon>
        <taxon>Schistosoma</taxon>
    </lineage>
</organism>
<protein>
    <submittedName>
        <fullName evidence="1">Uncharacterized protein</fullName>
    </submittedName>
</protein>
<dbReference type="Proteomes" id="UP000277204">
    <property type="component" value="Unassembled WGS sequence"/>
</dbReference>
<name>A0A3P8E265_9TREM</name>
<evidence type="ECO:0000313" key="2">
    <source>
        <dbReference type="Proteomes" id="UP000277204"/>
    </source>
</evidence>
<dbReference type="AlphaFoldDB" id="A0A3P8E265"/>
<proteinExistence type="predicted"/>
<keyword evidence="2" id="KW-1185">Reference proteome</keyword>
<reference evidence="1 2" key="1">
    <citation type="submission" date="2018-11" db="EMBL/GenBank/DDBJ databases">
        <authorList>
            <consortium name="Pathogen Informatics"/>
        </authorList>
    </citation>
    <scope>NUCLEOTIDE SEQUENCE [LARGE SCALE GENOMIC DNA]</scope>
    <source>
        <strain evidence="1 2">Zambia</strain>
    </source>
</reference>
<dbReference type="SUPFAM" id="SSF48403">
    <property type="entry name" value="Ankyrin repeat"/>
    <property type="match status" value="1"/>
</dbReference>
<sequence length="78" mass="8839">MRGIDGLELAKELLRCGANMKIENNRKETPHSLALHSNCEPLIRLFALHLGQKQLKELTDYDTPGEVDLKSNNRLDIV</sequence>
<accession>A0A3P8E265</accession>